<comment type="caution">
    <text evidence="1">The sequence shown here is derived from an EMBL/GenBank/DDBJ whole genome shotgun (WGS) entry which is preliminary data.</text>
</comment>
<dbReference type="EMBL" id="MGGM01000023">
    <property type="protein sequence ID" value="OGM28877.1"/>
    <property type="molecule type" value="Genomic_DNA"/>
</dbReference>
<accession>A0A1F7YNL7</accession>
<reference evidence="1 2" key="1">
    <citation type="journal article" date="2016" name="Nat. Commun.">
        <title>Thousands of microbial genomes shed light on interconnected biogeochemical processes in an aquifer system.</title>
        <authorList>
            <person name="Anantharaman K."/>
            <person name="Brown C.T."/>
            <person name="Hug L.A."/>
            <person name="Sharon I."/>
            <person name="Castelle C.J."/>
            <person name="Probst A.J."/>
            <person name="Thomas B.C."/>
            <person name="Singh A."/>
            <person name="Wilkins M.J."/>
            <person name="Karaoz U."/>
            <person name="Brodie E.L."/>
            <person name="Williams K.H."/>
            <person name="Hubbard S.S."/>
            <person name="Banfield J.F."/>
        </authorList>
    </citation>
    <scope>NUCLEOTIDE SEQUENCE [LARGE SCALE GENOMIC DNA]</scope>
</reference>
<gene>
    <name evidence="1" type="ORF">A2801_02860</name>
</gene>
<organism evidence="1 2">
    <name type="scientific">Candidatus Woesebacteria bacterium RIFCSPHIGHO2_01_FULL_41_10</name>
    <dbReference type="NCBI Taxonomy" id="1802500"/>
    <lineage>
        <taxon>Bacteria</taxon>
        <taxon>Candidatus Woeseibacteriota</taxon>
    </lineage>
</organism>
<dbReference type="STRING" id="1802500.A2801_02860"/>
<evidence type="ECO:0000313" key="1">
    <source>
        <dbReference type="EMBL" id="OGM28877.1"/>
    </source>
</evidence>
<sequence>MLVTGVSAQDAFPRLDLPMSGTFSTEVVVTYPLITPVKSRYDGSVYMPVTNSQLRCTPGEVNGTFNMARFVNASGEFVNPMVNAASPCDIEIPLIYNGVEVYPGIIVESVSYMTIDGQTTETRQPLACPSSFVPMLALEECSKVGDFRS</sequence>
<dbReference type="Proteomes" id="UP000177263">
    <property type="component" value="Unassembled WGS sequence"/>
</dbReference>
<protein>
    <submittedName>
        <fullName evidence="1">Uncharacterized protein</fullName>
    </submittedName>
</protein>
<evidence type="ECO:0000313" key="2">
    <source>
        <dbReference type="Proteomes" id="UP000177263"/>
    </source>
</evidence>
<name>A0A1F7YNL7_9BACT</name>
<proteinExistence type="predicted"/>
<dbReference type="AlphaFoldDB" id="A0A1F7YNL7"/>